<dbReference type="AlphaFoldDB" id="A0A8S1QW53"/>
<name>A0A8S1QW53_9CILI</name>
<feature type="coiled-coil region" evidence="1">
    <location>
        <begin position="107"/>
        <end position="134"/>
    </location>
</feature>
<dbReference type="EMBL" id="CAJJDN010000118">
    <property type="protein sequence ID" value="CAD8118680.1"/>
    <property type="molecule type" value="Genomic_DNA"/>
</dbReference>
<gene>
    <name evidence="2" type="ORF">PSON_ATCC_30995.1.T1180074</name>
</gene>
<protein>
    <recommendedName>
        <fullName evidence="4">WD40-repeat-containing domain</fullName>
    </recommendedName>
</protein>
<comment type="caution">
    <text evidence="2">The sequence shown here is derived from an EMBL/GenBank/DDBJ whole genome shotgun (WGS) entry which is preliminary data.</text>
</comment>
<organism evidence="2 3">
    <name type="scientific">Paramecium sonneborni</name>
    <dbReference type="NCBI Taxonomy" id="65129"/>
    <lineage>
        <taxon>Eukaryota</taxon>
        <taxon>Sar</taxon>
        <taxon>Alveolata</taxon>
        <taxon>Ciliophora</taxon>
        <taxon>Intramacronucleata</taxon>
        <taxon>Oligohymenophorea</taxon>
        <taxon>Peniculida</taxon>
        <taxon>Parameciidae</taxon>
        <taxon>Paramecium</taxon>
    </lineage>
</organism>
<accession>A0A8S1QW53</accession>
<keyword evidence="3" id="KW-1185">Reference proteome</keyword>
<dbReference type="Proteomes" id="UP000692954">
    <property type="component" value="Unassembled WGS sequence"/>
</dbReference>
<evidence type="ECO:0000313" key="3">
    <source>
        <dbReference type="Proteomes" id="UP000692954"/>
    </source>
</evidence>
<keyword evidence="1" id="KW-0175">Coiled coil</keyword>
<sequence length="518" mass="60839">MKKKLSLSSKPLSFIQLDDKGRNSYCKSHCLKYEQFEYRNGNCYICCEQKECNQDNEPLSNAEIVTLLNQILSQTISDEFKQQQKQKINSFKEDVNKSIELYCDRVIQNLEKNCEQQNQINQKIKIILENIENQNISQLAYEILKAQELDCINVKIGVTAVLTQEFYRILMRCETTLNCIHSLTSDDQKNVKDEYNVLKKKVDLVKLKSMQFLKQHEISIKNSKQSIKRIYQDIKNQQIIAVNSGQELNNQITIIKPSQYSLFGQFESLKNIIPAELFCISPNGEYYAWGSNTKIQIYQLQTKTYKQINCHSNLDSIVFNIVNDFVISTFDQKINFWGLNDKNWEFQCSFNMLPERVHYLIFIENGKKLICQSISKLTILIKENQNWIIFQQIHQNFATTIWNNTNSMIITSNSKAQIQTWQKNKKGVFQLISTEWDPENKLTNQEMSNLQINDDGSLLFQSQSNKLKIWQVFEDARLELIFQQEIDENNIIITNDFTNLLAQNEKSLIWYELINEDQ</sequence>
<evidence type="ECO:0008006" key="4">
    <source>
        <dbReference type="Google" id="ProtNLM"/>
    </source>
</evidence>
<evidence type="ECO:0000256" key="1">
    <source>
        <dbReference type="SAM" id="Coils"/>
    </source>
</evidence>
<evidence type="ECO:0000313" key="2">
    <source>
        <dbReference type="EMBL" id="CAD8118680.1"/>
    </source>
</evidence>
<proteinExistence type="predicted"/>
<reference evidence="2" key="1">
    <citation type="submission" date="2021-01" db="EMBL/GenBank/DDBJ databases">
        <authorList>
            <consortium name="Genoscope - CEA"/>
            <person name="William W."/>
        </authorList>
    </citation>
    <scope>NUCLEOTIDE SEQUENCE</scope>
</reference>